<dbReference type="PANTHER" id="PTHR30136:SF8">
    <property type="entry name" value="TRANSCRIPTIONAL REGULATORY PROTEIN"/>
    <property type="match status" value="1"/>
</dbReference>
<dbReference type="InterPro" id="IPR029016">
    <property type="entry name" value="GAF-like_dom_sf"/>
</dbReference>
<evidence type="ECO:0000256" key="4">
    <source>
        <dbReference type="SAM" id="MobiDB-lite"/>
    </source>
</evidence>
<evidence type="ECO:0000313" key="8">
    <source>
        <dbReference type="Proteomes" id="UP001597483"/>
    </source>
</evidence>
<feature type="domain" description="HTH iclR-type" evidence="5">
    <location>
        <begin position="29"/>
        <end position="90"/>
    </location>
</feature>
<proteinExistence type="predicted"/>
<dbReference type="EMBL" id="JBHUKS010000016">
    <property type="protein sequence ID" value="MFD2470301.1"/>
    <property type="molecule type" value="Genomic_DNA"/>
</dbReference>
<feature type="domain" description="IclR-ED" evidence="6">
    <location>
        <begin position="91"/>
        <end position="264"/>
    </location>
</feature>
<dbReference type="SMART" id="SM00346">
    <property type="entry name" value="HTH_ICLR"/>
    <property type="match status" value="1"/>
</dbReference>
<evidence type="ECO:0000256" key="3">
    <source>
        <dbReference type="ARBA" id="ARBA00023163"/>
    </source>
</evidence>
<evidence type="ECO:0000256" key="2">
    <source>
        <dbReference type="ARBA" id="ARBA00023125"/>
    </source>
</evidence>
<dbReference type="Pfam" id="PF09339">
    <property type="entry name" value="HTH_IclR"/>
    <property type="match status" value="1"/>
</dbReference>
<evidence type="ECO:0000313" key="7">
    <source>
        <dbReference type="EMBL" id="MFD2470301.1"/>
    </source>
</evidence>
<dbReference type="InterPro" id="IPR036388">
    <property type="entry name" value="WH-like_DNA-bd_sf"/>
</dbReference>
<dbReference type="PROSITE" id="PS51077">
    <property type="entry name" value="HTH_ICLR"/>
    <property type="match status" value="1"/>
</dbReference>
<dbReference type="InterPro" id="IPR014757">
    <property type="entry name" value="Tscrpt_reg_IclR_C"/>
</dbReference>
<accession>A0ABW5HB44</accession>
<protein>
    <submittedName>
        <fullName evidence="7">IclR family transcriptional regulator</fullName>
    </submittedName>
</protein>
<evidence type="ECO:0000256" key="1">
    <source>
        <dbReference type="ARBA" id="ARBA00023015"/>
    </source>
</evidence>
<dbReference type="Gene3D" id="1.10.10.10">
    <property type="entry name" value="Winged helix-like DNA-binding domain superfamily/Winged helix DNA-binding domain"/>
    <property type="match status" value="1"/>
</dbReference>
<dbReference type="Gene3D" id="3.30.450.40">
    <property type="match status" value="1"/>
</dbReference>
<dbReference type="SUPFAM" id="SSF46785">
    <property type="entry name" value="Winged helix' DNA-binding domain"/>
    <property type="match status" value="1"/>
</dbReference>
<feature type="region of interest" description="Disordered" evidence="4">
    <location>
        <begin position="1"/>
        <end position="25"/>
    </location>
</feature>
<dbReference type="InterPro" id="IPR005471">
    <property type="entry name" value="Tscrpt_reg_IclR_N"/>
</dbReference>
<name>A0ABW5HB44_9PSEU</name>
<sequence length="275" mass="29377">MNSQIKLTGGGFVTKPTRSRETRADQADIQAVSRVSQILSLFDPATPEVTAVEVAERLGLNRTTAYRYCTSLVAAGLLERSAGGGYSPGGLLLQLGAFAIGHRRVVNLAPRHMQALSRATQTSAVLSLWGLTGPVVSRVEETVSTIVVVSVRVGSHLPLDTAQSKVFLAYHSDQLSMERLIGTLSGTARDELRAEVDRVREAGYCSAMSTPGIVAVAAPVFDEYGICASLAIVGPDNTLSMSDDAPELRVVVDTARELTQELGGHYRPDDRQRAV</sequence>
<gene>
    <name evidence="7" type="ORF">ACFSVL_23135</name>
</gene>
<organism evidence="7 8">
    <name type="scientific">Amycolatopsis silviterrae</name>
    <dbReference type="NCBI Taxonomy" id="1656914"/>
    <lineage>
        <taxon>Bacteria</taxon>
        <taxon>Bacillati</taxon>
        <taxon>Actinomycetota</taxon>
        <taxon>Actinomycetes</taxon>
        <taxon>Pseudonocardiales</taxon>
        <taxon>Pseudonocardiaceae</taxon>
        <taxon>Amycolatopsis</taxon>
    </lineage>
</organism>
<dbReference type="SUPFAM" id="SSF55781">
    <property type="entry name" value="GAF domain-like"/>
    <property type="match status" value="1"/>
</dbReference>
<reference evidence="8" key="1">
    <citation type="journal article" date="2019" name="Int. J. Syst. Evol. Microbiol.">
        <title>The Global Catalogue of Microorganisms (GCM) 10K type strain sequencing project: providing services to taxonomists for standard genome sequencing and annotation.</title>
        <authorList>
            <consortium name="The Broad Institute Genomics Platform"/>
            <consortium name="The Broad Institute Genome Sequencing Center for Infectious Disease"/>
            <person name="Wu L."/>
            <person name="Ma J."/>
        </authorList>
    </citation>
    <scope>NUCLEOTIDE SEQUENCE [LARGE SCALE GENOMIC DNA]</scope>
    <source>
        <strain evidence="8">CGMCC 4.7641</strain>
    </source>
</reference>
<dbReference type="Pfam" id="PF01614">
    <property type="entry name" value="IclR_C"/>
    <property type="match status" value="1"/>
</dbReference>
<evidence type="ECO:0000259" key="6">
    <source>
        <dbReference type="PROSITE" id="PS51078"/>
    </source>
</evidence>
<keyword evidence="8" id="KW-1185">Reference proteome</keyword>
<dbReference type="PROSITE" id="PS51078">
    <property type="entry name" value="ICLR_ED"/>
    <property type="match status" value="1"/>
</dbReference>
<evidence type="ECO:0000259" key="5">
    <source>
        <dbReference type="PROSITE" id="PS51077"/>
    </source>
</evidence>
<dbReference type="PANTHER" id="PTHR30136">
    <property type="entry name" value="HELIX-TURN-HELIX TRANSCRIPTIONAL REGULATOR, ICLR FAMILY"/>
    <property type="match status" value="1"/>
</dbReference>
<keyword evidence="2" id="KW-0238">DNA-binding</keyword>
<dbReference type="Proteomes" id="UP001597483">
    <property type="component" value="Unassembled WGS sequence"/>
</dbReference>
<comment type="caution">
    <text evidence="7">The sequence shown here is derived from an EMBL/GenBank/DDBJ whole genome shotgun (WGS) entry which is preliminary data.</text>
</comment>
<keyword evidence="1" id="KW-0805">Transcription regulation</keyword>
<dbReference type="InterPro" id="IPR036390">
    <property type="entry name" value="WH_DNA-bd_sf"/>
</dbReference>
<dbReference type="InterPro" id="IPR050707">
    <property type="entry name" value="HTH_MetabolicPath_Reg"/>
</dbReference>
<dbReference type="RefSeq" id="WP_378307423.1">
    <property type="nucleotide sequence ID" value="NZ_JBHUKS010000016.1"/>
</dbReference>
<keyword evidence="3" id="KW-0804">Transcription</keyword>